<evidence type="ECO:0000313" key="3">
    <source>
        <dbReference type="Proteomes" id="UP000184603"/>
    </source>
</evidence>
<evidence type="ECO:0000256" key="1">
    <source>
        <dbReference type="SAM" id="SignalP"/>
    </source>
</evidence>
<dbReference type="Proteomes" id="UP000184603">
    <property type="component" value="Unassembled WGS sequence"/>
</dbReference>
<accession>A0A1M7Y1M8</accession>
<keyword evidence="1" id="KW-0732">Signal</keyword>
<dbReference type="STRING" id="1121416.SAMN02745220_01189"/>
<organism evidence="2 3">
    <name type="scientific">Desulfopila aestuarii DSM 18488</name>
    <dbReference type="NCBI Taxonomy" id="1121416"/>
    <lineage>
        <taxon>Bacteria</taxon>
        <taxon>Pseudomonadati</taxon>
        <taxon>Thermodesulfobacteriota</taxon>
        <taxon>Desulfobulbia</taxon>
        <taxon>Desulfobulbales</taxon>
        <taxon>Desulfocapsaceae</taxon>
        <taxon>Desulfopila</taxon>
    </lineage>
</organism>
<reference evidence="2 3" key="1">
    <citation type="submission" date="2016-12" db="EMBL/GenBank/DDBJ databases">
        <authorList>
            <person name="Song W.-J."/>
            <person name="Kurnit D.M."/>
        </authorList>
    </citation>
    <scope>NUCLEOTIDE SEQUENCE [LARGE SCALE GENOMIC DNA]</scope>
    <source>
        <strain evidence="2 3">DSM 18488</strain>
    </source>
</reference>
<sequence length="133" mass="13909">MNNKKIICMLVGLAFLAPASSAFSAGTYADIVDASGTVSINDTLAGDGSLKIDLSPGVSMSLFSDAAEFAVTTLNTSSQAAYRMEYGIWSGRTGYYQQANDTEASFLTPAPTFDGTTNPFGSTWIYMGNAGAE</sequence>
<dbReference type="RefSeq" id="WP_073612530.1">
    <property type="nucleotide sequence ID" value="NZ_FRFE01000004.1"/>
</dbReference>
<feature type="signal peptide" evidence="1">
    <location>
        <begin position="1"/>
        <end position="24"/>
    </location>
</feature>
<feature type="chain" id="PRO_5012681049" evidence="1">
    <location>
        <begin position="25"/>
        <end position="133"/>
    </location>
</feature>
<proteinExistence type="predicted"/>
<protein>
    <submittedName>
        <fullName evidence="2">Uncharacterized protein</fullName>
    </submittedName>
</protein>
<evidence type="ECO:0000313" key="2">
    <source>
        <dbReference type="EMBL" id="SHO45732.1"/>
    </source>
</evidence>
<gene>
    <name evidence="2" type="ORF">SAMN02745220_01189</name>
</gene>
<name>A0A1M7Y1M8_9BACT</name>
<dbReference type="EMBL" id="FRFE01000004">
    <property type="protein sequence ID" value="SHO45732.1"/>
    <property type="molecule type" value="Genomic_DNA"/>
</dbReference>
<keyword evidence="3" id="KW-1185">Reference proteome</keyword>
<dbReference type="AlphaFoldDB" id="A0A1M7Y1M8"/>